<dbReference type="Gene3D" id="3.90.550.10">
    <property type="entry name" value="Spore Coat Polysaccharide Biosynthesis Protein SpsA, Chain A"/>
    <property type="match status" value="1"/>
</dbReference>
<keyword evidence="7 8" id="KW-0472">Membrane</keyword>
<comment type="caution">
    <text evidence="9">The sequence shown here is derived from an EMBL/GenBank/DDBJ whole genome shotgun (WGS) entry which is preliminary data.</text>
</comment>
<dbReference type="GO" id="GO:0016757">
    <property type="term" value="F:glycosyltransferase activity"/>
    <property type="evidence" value="ECO:0007669"/>
    <property type="project" value="UniProtKB-KW"/>
</dbReference>
<reference evidence="9" key="1">
    <citation type="submission" date="2019-09" db="EMBL/GenBank/DDBJ databases">
        <title>Draft genome information of white flower Hibiscus syriacus.</title>
        <authorList>
            <person name="Kim Y.-M."/>
        </authorList>
    </citation>
    <scope>NUCLEOTIDE SEQUENCE [LARGE SCALE GENOMIC DNA]</scope>
    <source>
        <strain evidence="9">YM2019G1</strain>
    </source>
</reference>
<keyword evidence="2" id="KW-0328">Glycosyltransferase</keyword>
<keyword evidence="5 8" id="KW-1133">Transmembrane helix</keyword>
<feature type="transmembrane region" description="Helical" evidence="8">
    <location>
        <begin position="64"/>
        <end position="86"/>
    </location>
</feature>
<evidence type="ECO:0000256" key="8">
    <source>
        <dbReference type="SAM" id="Phobius"/>
    </source>
</evidence>
<sequence length="363" mass="41939">MAPSLDFSNWWPTQAKKGTPVVVKMENPNYSAVEIDAPDAAFRPVEKTRGKNAKQVTWVLLLKAHRAVGCFAWFSSLVWAVLGAINKRLIFKQDVAMASEKMGKGKVLFTVIKLFLVTSITILCFELPSYLKGWHYFRNQNLHIPMTGDMLLHSVYVGWLSVRADYIAPPIQALSKFCVALFLIQSADRLILSLGCFWIKYKKIEPRIEGDPIESDDVERSADEYPMVRVQFPMCNKREPFPPISYSHVLDDFDDESIWYLIKAEVAKWNQNGVNIIYRHRLIRTGYKAGNLKSAMSCEYVRVSEFVAIFDVDFQPNPAFLKQTVPHFKVKRNKSDSFRFKFLAYYQLIRLFTFFLQDILSWG</sequence>
<keyword evidence="3" id="KW-0808">Transferase</keyword>
<evidence type="ECO:0000313" key="10">
    <source>
        <dbReference type="Proteomes" id="UP000436088"/>
    </source>
</evidence>
<keyword evidence="4 8" id="KW-0812">Transmembrane</keyword>
<evidence type="ECO:0000256" key="1">
    <source>
        <dbReference type="ARBA" id="ARBA00004394"/>
    </source>
</evidence>
<dbReference type="EMBL" id="VEPZ02001787">
    <property type="protein sequence ID" value="KAE8654528.1"/>
    <property type="molecule type" value="Genomic_DNA"/>
</dbReference>
<organism evidence="9 10">
    <name type="scientific">Hibiscus syriacus</name>
    <name type="common">Rose of Sharon</name>
    <dbReference type="NCBI Taxonomy" id="106335"/>
    <lineage>
        <taxon>Eukaryota</taxon>
        <taxon>Viridiplantae</taxon>
        <taxon>Streptophyta</taxon>
        <taxon>Embryophyta</taxon>
        <taxon>Tracheophyta</taxon>
        <taxon>Spermatophyta</taxon>
        <taxon>Magnoliopsida</taxon>
        <taxon>eudicotyledons</taxon>
        <taxon>Gunneridae</taxon>
        <taxon>Pentapetalae</taxon>
        <taxon>rosids</taxon>
        <taxon>malvids</taxon>
        <taxon>Malvales</taxon>
        <taxon>Malvaceae</taxon>
        <taxon>Malvoideae</taxon>
        <taxon>Hibiscus</taxon>
    </lineage>
</organism>
<dbReference type="InterPro" id="IPR029044">
    <property type="entry name" value="Nucleotide-diphossugar_trans"/>
</dbReference>
<keyword evidence="6" id="KW-0333">Golgi apparatus</keyword>
<dbReference type="Proteomes" id="UP000436088">
    <property type="component" value="Unassembled WGS sequence"/>
</dbReference>
<protein>
    <submittedName>
        <fullName evidence="9">Xyloglucan glycosyltransferase 3</fullName>
    </submittedName>
</protein>
<gene>
    <name evidence="9" type="ORF">F3Y22_tig00117048pilonHSYRG00605</name>
</gene>
<evidence type="ECO:0000256" key="4">
    <source>
        <dbReference type="ARBA" id="ARBA00022692"/>
    </source>
</evidence>
<evidence type="ECO:0000313" key="9">
    <source>
        <dbReference type="EMBL" id="KAE8654528.1"/>
    </source>
</evidence>
<evidence type="ECO:0000256" key="7">
    <source>
        <dbReference type="ARBA" id="ARBA00023136"/>
    </source>
</evidence>
<accession>A0A6A2WAH3</accession>
<dbReference type="AlphaFoldDB" id="A0A6A2WAH3"/>
<dbReference type="PANTHER" id="PTHR32044:SF84">
    <property type="entry name" value="XYLOGLUCAN GLYCOSYLTRANSFERASE 5-RELATED"/>
    <property type="match status" value="1"/>
</dbReference>
<evidence type="ECO:0000256" key="5">
    <source>
        <dbReference type="ARBA" id="ARBA00022989"/>
    </source>
</evidence>
<dbReference type="GO" id="GO:0000139">
    <property type="term" value="C:Golgi membrane"/>
    <property type="evidence" value="ECO:0007669"/>
    <property type="project" value="UniProtKB-SubCell"/>
</dbReference>
<evidence type="ECO:0000256" key="3">
    <source>
        <dbReference type="ARBA" id="ARBA00022679"/>
    </source>
</evidence>
<keyword evidence="10" id="KW-1185">Reference proteome</keyword>
<proteinExistence type="predicted"/>
<evidence type="ECO:0000256" key="6">
    <source>
        <dbReference type="ARBA" id="ARBA00023034"/>
    </source>
</evidence>
<name>A0A6A2WAH3_HIBSY</name>
<feature type="transmembrane region" description="Helical" evidence="8">
    <location>
        <begin position="107"/>
        <end position="131"/>
    </location>
</feature>
<evidence type="ECO:0000256" key="2">
    <source>
        <dbReference type="ARBA" id="ARBA00022676"/>
    </source>
</evidence>
<comment type="subcellular location">
    <subcellularLocation>
        <location evidence="1">Golgi apparatus membrane</location>
    </subcellularLocation>
</comment>
<dbReference type="PANTHER" id="PTHR32044">
    <property type="entry name" value="GLUCOMANNAN 4-BETA-MANNOSYLTRANSFERASE 9"/>
    <property type="match status" value="1"/>
</dbReference>